<dbReference type="PANTHER" id="PTHR23028">
    <property type="entry name" value="ACETYLTRANSFERASE"/>
    <property type="match status" value="1"/>
</dbReference>
<dbReference type="InterPro" id="IPR050879">
    <property type="entry name" value="Acyltransferase_3"/>
</dbReference>
<dbReference type="EMBL" id="DS022252">
    <property type="protein sequence ID" value="EWG48601.1"/>
    <property type="molecule type" value="Genomic_DNA"/>
</dbReference>
<feature type="transmembrane region" description="Helical" evidence="1">
    <location>
        <begin position="191"/>
        <end position="209"/>
    </location>
</feature>
<dbReference type="KEGG" id="fvr:FVEG_08306"/>
<keyword evidence="4" id="KW-1185">Reference proteome</keyword>
<keyword evidence="1" id="KW-0472">Membrane</keyword>
<reference evidence="3 4" key="1">
    <citation type="journal article" date="2010" name="Nature">
        <title>Comparative genomics reveals mobile pathogenicity chromosomes in Fusarium.</title>
        <authorList>
            <person name="Ma L.J."/>
            <person name="van der Does H.C."/>
            <person name="Borkovich K.A."/>
            <person name="Coleman J.J."/>
            <person name="Daboussi M.J."/>
            <person name="Di Pietro A."/>
            <person name="Dufresne M."/>
            <person name="Freitag M."/>
            <person name="Grabherr M."/>
            <person name="Henrissat B."/>
            <person name="Houterman P.M."/>
            <person name="Kang S."/>
            <person name="Shim W.B."/>
            <person name="Woloshuk C."/>
            <person name="Xie X."/>
            <person name="Xu J.R."/>
            <person name="Antoniw J."/>
            <person name="Baker S.E."/>
            <person name="Bluhm B.H."/>
            <person name="Breakspear A."/>
            <person name="Brown D.W."/>
            <person name="Butchko R.A."/>
            <person name="Chapman S."/>
            <person name="Coulson R."/>
            <person name="Coutinho P.M."/>
            <person name="Danchin E.G."/>
            <person name="Diener A."/>
            <person name="Gale L.R."/>
            <person name="Gardiner D.M."/>
            <person name="Goff S."/>
            <person name="Hammond-Kosack K.E."/>
            <person name="Hilburn K."/>
            <person name="Hua-Van A."/>
            <person name="Jonkers W."/>
            <person name="Kazan K."/>
            <person name="Kodira C.D."/>
            <person name="Koehrsen M."/>
            <person name="Kumar L."/>
            <person name="Lee Y.H."/>
            <person name="Li L."/>
            <person name="Manners J.M."/>
            <person name="Miranda-Saavedra D."/>
            <person name="Mukherjee M."/>
            <person name="Park G."/>
            <person name="Park J."/>
            <person name="Park S.Y."/>
            <person name="Proctor R.H."/>
            <person name="Regev A."/>
            <person name="Ruiz-Roldan M.C."/>
            <person name="Sain D."/>
            <person name="Sakthikumar S."/>
            <person name="Sykes S."/>
            <person name="Schwartz D.C."/>
            <person name="Turgeon B.G."/>
            <person name="Wapinski I."/>
            <person name="Yoder O."/>
            <person name="Young S."/>
            <person name="Zeng Q."/>
            <person name="Zhou S."/>
            <person name="Galagan J."/>
            <person name="Cuomo C.A."/>
            <person name="Kistler H.C."/>
            <person name="Rep M."/>
        </authorList>
    </citation>
    <scope>NUCLEOTIDE SEQUENCE [LARGE SCALE GENOMIC DNA]</scope>
    <source>
        <strain evidence="4">M3125 / FGSC 7600</strain>
    </source>
</reference>
<dbReference type="GeneID" id="30066047"/>
<dbReference type="EMBL" id="CM000587">
    <property type="protein sequence ID" value="EWG48601.1"/>
    <property type="molecule type" value="Genomic_DNA"/>
</dbReference>
<evidence type="ECO:0000313" key="4">
    <source>
        <dbReference type="Proteomes" id="UP000009096"/>
    </source>
</evidence>
<organism evidence="3 4">
    <name type="scientific">Gibberella moniliformis (strain M3125 / FGSC 7600)</name>
    <name type="common">Maize ear and stalk rot fungus</name>
    <name type="synonym">Fusarium verticillioides</name>
    <dbReference type="NCBI Taxonomy" id="334819"/>
    <lineage>
        <taxon>Eukaryota</taxon>
        <taxon>Fungi</taxon>
        <taxon>Dikarya</taxon>
        <taxon>Ascomycota</taxon>
        <taxon>Pezizomycotina</taxon>
        <taxon>Sordariomycetes</taxon>
        <taxon>Hypocreomycetidae</taxon>
        <taxon>Hypocreales</taxon>
        <taxon>Nectriaceae</taxon>
        <taxon>Fusarium</taxon>
        <taxon>Fusarium fujikuroi species complex</taxon>
    </lineage>
</organism>
<dbReference type="Proteomes" id="UP000009096">
    <property type="component" value="Chromosome 10"/>
</dbReference>
<sequence length="283" mass="32185">MYLAFVLDLGAKYDQQARFWGVPAIPSASIPPNSSLYGMATMRRREKMVIPFEPISFSQHTTGRGPAQSPPEREEDAPAEILYLDGLRGFASLLVYIHHHVLWAHSSAHSIIERSFGYRQRYHFITLPIVRIVFNGGHFGTACLFILSGYVLSIKILRFHNATAQTSPSKVEKIQLLDHVRSAIIRRWFRLYLPLFSTTFAQITLIHYLNLRVSAFEPKATYIQEIKALIGEFLDFTFIYNRTASPWLSYNDHLCVTTGVWCVALPTNGFICSVSNIFPIPSD</sequence>
<proteinExistence type="predicted"/>
<dbReference type="VEuPathDB" id="FungiDB:FVEG_08306"/>
<evidence type="ECO:0000313" key="3">
    <source>
        <dbReference type="EMBL" id="EWG48601.1"/>
    </source>
</evidence>
<dbReference type="AlphaFoldDB" id="W7MC79"/>
<keyword evidence="1" id="KW-0812">Transmembrane</keyword>
<dbReference type="STRING" id="334819.W7MC79"/>
<dbReference type="OrthoDB" id="5819582at2759"/>
<evidence type="ECO:0000259" key="2">
    <source>
        <dbReference type="Pfam" id="PF01757"/>
    </source>
</evidence>
<evidence type="ECO:0000256" key="1">
    <source>
        <dbReference type="SAM" id="Phobius"/>
    </source>
</evidence>
<dbReference type="PANTHER" id="PTHR23028:SF125">
    <property type="entry name" value="ACYLTRANSFERASE"/>
    <property type="match status" value="1"/>
</dbReference>
<gene>
    <name evidence="3" type="ORF">FVEG_08306</name>
</gene>
<dbReference type="InterPro" id="IPR002656">
    <property type="entry name" value="Acyl_transf_3_dom"/>
</dbReference>
<name>W7MC79_GIBM7</name>
<accession>W7MC79</accession>
<keyword evidence="1" id="KW-1133">Transmembrane helix</keyword>
<dbReference type="RefSeq" id="XP_018754792.1">
    <property type="nucleotide sequence ID" value="XM_018897198.1"/>
</dbReference>
<dbReference type="GO" id="GO:0016747">
    <property type="term" value="F:acyltransferase activity, transferring groups other than amino-acyl groups"/>
    <property type="evidence" value="ECO:0007669"/>
    <property type="project" value="InterPro"/>
</dbReference>
<feature type="transmembrane region" description="Helical" evidence="1">
    <location>
        <begin position="132"/>
        <end position="152"/>
    </location>
</feature>
<dbReference type="Pfam" id="PF01757">
    <property type="entry name" value="Acyl_transf_3"/>
    <property type="match status" value="1"/>
</dbReference>
<feature type="domain" description="Acyltransferase 3" evidence="2">
    <location>
        <begin position="82"/>
        <end position="209"/>
    </location>
</feature>
<protein>
    <recommendedName>
        <fullName evidence="2">Acyltransferase 3 domain-containing protein</fullName>
    </recommendedName>
</protein>